<protein>
    <submittedName>
        <fullName evidence="1">Uncharacterized protein</fullName>
    </submittedName>
</protein>
<evidence type="ECO:0000313" key="1">
    <source>
        <dbReference type="EMBL" id="MDD9783117.1"/>
    </source>
</evidence>
<comment type="caution">
    <text evidence="1">The sequence shown here is derived from an EMBL/GenBank/DDBJ whole genome shotgun (WGS) entry which is preliminary data.</text>
</comment>
<name>A0ABD4WS92_PRIMG</name>
<reference evidence="1 2" key="1">
    <citation type="submission" date="2023-02" db="EMBL/GenBank/DDBJ databases">
        <authorList>
            <person name="Olszewska D."/>
        </authorList>
    </citation>
    <scope>NUCLEOTIDE SEQUENCE [LARGE SCALE GENOMIC DNA]</scope>
    <source>
        <strain evidence="1 2">FDU301</strain>
    </source>
</reference>
<sequence>MSLFLSNWEIQSINLWLSEMHHYKNGSKSQRANKAKEILQLKYKKIGNGWQRIVYDLNNGYVLKVALTKKGIQCNKREFKIYNHCQADLRKHLCPVKEFGDGWIIMKKMSIKVPNRIYQEESPQLKDKFLAAGIKPRDMSNRNVRLSKKGKITVIDYGHFIIYLQGDET</sequence>
<dbReference type="SUPFAM" id="SSF56112">
    <property type="entry name" value="Protein kinase-like (PK-like)"/>
    <property type="match status" value="1"/>
</dbReference>
<dbReference type="Proteomes" id="UP001213771">
    <property type="component" value="Unassembled WGS sequence"/>
</dbReference>
<dbReference type="AlphaFoldDB" id="A0ABD4WS92"/>
<dbReference type="InterPro" id="IPR011009">
    <property type="entry name" value="Kinase-like_dom_sf"/>
</dbReference>
<proteinExistence type="predicted"/>
<gene>
    <name evidence="1" type="ORF">PVE99_11985</name>
</gene>
<evidence type="ECO:0000313" key="2">
    <source>
        <dbReference type="Proteomes" id="UP001213771"/>
    </source>
</evidence>
<dbReference type="EMBL" id="JARAOX010000167">
    <property type="protein sequence ID" value="MDD9783117.1"/>
    <property type="molecule type" value="Genomic_DNA"/>
</dbReference>
<dbReference type="Gene3D" id="3.30.200.20">
    <property type="entry name" value="Phosphorylase Kinase, domain 1"/>
    <property type="match status" value="1"/>
</dbReference>
<dbReference type="RefSeq" id="WP_098548694.1">
    <property type="nucleotide sequence ID" value="NZ_JARAOX010000167.1"/>
</dbReference>
<accession>A0ABD4WS92</accession>
<organism evidence="1 2">
    <name type="scientific">Priestia megaterium</name>
    <name type="common">Bacillus megaterium</name>
    <dbReference type="NCBI Taxonomy" id="1404"/>
    <lineage>
        <taxon>Bacteria</taxon>
        <taxon>Bacillati</taxon>
        <taxon>Bacillota</taxon>
        <taxon>Bacilli</taxon>
        <taxon>Bacillales</taxon>
        <taxon>Bacillaceae</taxon>
        <taxon>Priestia</taxon>
    </lineage>
</organism>